<proteinExistence type="inferred from homology"/>
<keyword evidence="7 16" id="KW-0479">Metal-binding</keyword>
<name>A0ABZ2GX58_9GAMM</name>
<evidence type="ECO:0000256" key="1">
    <source>
        <dbReference type="ARBA" id="ARBA00004141"/>
    </source>
</evidence>
<dbReference type="SUPFAM" id="SSF49503">
    <property type="entry name" value="Cupredoxins"/>
    <property type="match status" value="1"/>
</dbReference>
<evidence type="ECO:0000256" key="17">
    <source>
        <dbReference type="RuleBase" id="RU000456"/>
    </source>
</evidence>
<dbReference type="PANTHER" id="PTHR22888">
    <property type="entry name" value="CYTOCHROME C OXIDASE, SUBUNIT II"/>
    <property type="match status" value="1"/>
</dbReference>
<feature type="domain" description="Cytochrome c" evidence="22">
    <location>
        <begin position="269"/>
        <end position="350"/>
    </location>
</feature>
<keyword evidence="11 16" id="KW-0408">Iron</keyword>
<evidence type="ECO:0000256" key="15">
    <source>
        <dbReference type="ARBA" id="ARBA00047816"/>
    </source>
</evidence>
<dbReference type="InterPro" id="IPR001505">
    <property type="entry name" value="Copper_CuA"/>
</dbReference>
<evidence type="ECO:0000256" key="12">
    <source>
        <dbReference type="ARBA" id="ARBA00023008"/>
    </source>
</evidence>
<evidence type="ECO:0000256" key="3">
    <source>
        <dbReference type="ARBA" id="ARBA00022448"/>
    </source>
</evidence>
<keyword evidence="4 16" id="KW-0349">Heme</keyword>
<keyword evidence="8" id="KW-1278">Translocase</keyword>
<accession>A0ABZ2GX58</accession>
<dbReference type="SUPFAM" id="SSF46626">
    <property type="entry name" value="Cytochrome c"/>
    <property type="match status" value="1"/>
</dbReference>
<evidence type="ECO:0000259" key="20">
    <source>
        <dbReference type="PROSITE" id="PS50857"/>
    </source>
</evidence>
<dbReference type="PROSITE" id="PS00078">
    <property type="entry name" value="COX2"/>
    <property type="match status" value="1"/>
</dbReference>
<evidence type="ECO:0000256" key="5">
    <source>
        <dbReference type="ARBA" id="ARBA00022660"/>
    </source>
</evidence>
<protein>
    <recommendedName>
        <fullName evidence="18">Cytochrome c oxidase subunit 2</fullName>
        <ecNumber evidence="18">7.1.1.9</ecNumber>
    </recommendedName>
</protein>
<dbReference type="InterPro" id="IPR036257">
    <property type="entry name" value="Cyt_c_oxidase_su2_TM_sf"/>
</dbReference>
<dbReference type="InterPro" id="IPR011759">
    <property type="entry name" value="Cyt_c_oxidase_su2_TM_dom"/>
</dbReference>
<evidence type="ECO:0000256" key="9">
    <source>
        <dbReference type="ARBA" id="ARBA00022982"/>
    </source>
</evidence>
<dbReference type="InterPro" id="IPR009056">
    <property type="entry name" value="Cyt_c-like_dom"/>
</dbReference>
<evidence type="ECO:0000256" key="16">
    <source>
        <dbReference type="PROSITE-ProRule" id="PRU00433"/>
    </source>
</evidence>
<comment type="function">
    <text evidence="14 18">Subunits I and II form the functional core of the enzyme complex. Electrons originating in cytochrome c are transferred via heme a and Cu(A) to the binuclear center formed by heme a3 and Cu(B).</text>
</comment>
<organism evidence="23 24">
    <name type="scientific">Candidatus Legionella polyplacis</name>
    <dbReference type="NCBI Taxonomy" id="2005262"/>
    <lineage>
        <taxon>Bacteria</taxon>
        <taxon>Pseudomonadati</taxon>
        <taxon>Pseudomonadota</taxon>
        <taxon>Gammaproteobacteria</taxon>
        <taxon>Legionellales</taxon>
        <taxon>Legionellaceae</taxon>
        <taxon>Legionella</taxon>
    </lineage>
</organism>
<dbReference type="Gene3D" id="1.10.760.10">
    <property type="entry name" value="Cytochrome c-like domain"/>
    <property type="match status" value="1"/>
</dbReference>
<feature type="transmembrane region" description="Helical" evidence="19">
    <location>
        <begin position="75"/>
        <end position="93"/>
    </location>
</feature>
<comment type="subcellular location">
    <subcellularLocation>
        <location evidence="17">Cell membrane</location>
        <topology evidence="17">Multi-pass membrane protein</topology>
    </subcellularLocation>
    <subcellularLocation>
        <location evidence="1">Membrane</location>
        <topology evidence="1">Multi-pass membrane protein</topology>
    </subcellularLocation>
</comment>
<keyword evidence="12 18" id="KW-0186">Copper</keyword>
<evidence type="ECO:0000256" key="7">
    <source>
        <dbReference type="ARBA" id="ARBA00022723"/>
    </source>
</evidence>
<feature type="domain" description="Cytochrome oxidase subunit II copper A binding" evidence="20">
    <location>
        <begin position="105"/>
        <end position="242"/>
    </location>
</feature>
<dbReference type="EMBL" id="CP135137">
    <property type="protein sequence ID" value="WWR11346.1"/>
    <property type="molecule type" value="Genomic_DNA"/>
</dbReference>
<comment type="catalytic activity">
    <reaction evidence="15 18">
        <text>4 Fe(II)-[cytochrome c] + O2 + 8 H(+)(in) = 4 Fe(III)-[cytochrome c] + 2 H2O + 4 H(+)(out)</text>
        <dbReference type="Rhea" id="RHEA:11436"/>
        <dbReference type="Rhea" id="RHEA-COMP:10350"/>
        <dbReference type="Rhea" id="RHEA-COMP:14399"/>
        <dbReference type="ChEBI" id="CHEBI:15377"/>
        <dbReference type="ChEBI" id="CHEBI:15378"/>
        <dbReference type="ChEBI" id="CHEBI:15379"/>
        <dbReference type="ChEBI" id="CHEBI:29033"/>
        <dbReference type="ChEBI" id="CHEBI:29034"/>
        <dbReference type="EC" id="7.1.1.9"/>
    </reaction>
</comment>
<gene>
    <name evidence="23" type="primary">coxB</name>
    <name evidence="23" type="ORF">RQL39_01450</name>
</gene>
<dbReference type="Pfam" id="PF02790">
    <property type="entry name" value="COX2_TM"/>
    <property type="match status" value="1"/>
</dbReference>
<evidence type="ECO:0000256" key="13">
    <source>
        <dbReference type="ARBA" id="ARBA00023136"/>
    </source>
</evidence>
<dbReference type="EC" id="7.1.1.9" evidence="18"/>
<keyword evidence="9 17" id="KW-0249">Electron transport</keyword>
<evidence type="ECO:0000256" key="2">
    <source>
        <dbReference type="ARBA" id="ARBA00007866"/>
    </source>
</evidence>
<feature type="transmembrane region" description="Helical" evidence="19">
    <location>
        <begin position="32"/>
        <end position="54"/>
    </location>
</feature>
<keyword evidence="24" id="KW-1185">Reference proteome</keyword>
<keyword evidence="13 19" id="KW-0472">Membrane</keyword>
<dbReference type="PROSITE" id="PS51007">
    <property type="entry name" value="CYTC"/>
    <property type="match status" value="1"/>
</dbReference>
<evidence type="ECO:0000256" key="4">
    <source>
        <dbReference type="ARBA" id="ARBA00022617"/>
    </source>
</evidence>
<dbReference type="Proteomes" id="UP001368618">
    <property type="component" value="Chromosome"/>
</dbReference>
<evidence type="ECO:0000256" key="18">
    <source>
        <dbReference type="RuleBase" id="RU004024"/>
    </source>
</evidence>
<dbReference type="InterPro" id="IPR045187">
    <property type="entry name" value="CcO_II"/>
</dbReference>
<sequence length="372" mass="43341">MIDKIIIQPDNWQINMHQGVTPISKAIYNLHMIALIICTIIGLFIFAIMTYILIKHRKHNNHKASNFYKNTLLEIIWIIIPFIILIILAIPATKTLKYMKNTNDNPYITIKITGYQWKWQYEYLNKGINFFSSLSTPYNQIHNEKKKDIWYLLEVNKPLILPINKKIRFLITSNDVIHSWWIPELGIKQDAIPGYINETWTIIKHIGIYRGQCAELCGINHSYMPIVIKAINLLDFQKWINKNKSLNEKNKNYKNKKNLKKFIKLTHITLMKIGKEKYEQTCSPCHQINGKGLPPVYPALKNSSITTGRPISRHINIILYGIPGTAMQSFKDQLTSSEIAAIVTYERNAWGNNTNEDIQEQDIEIIKNNNKH</sequence>
<dbReference type="PROSITE" id="PS50857">
    <property type="entry name" value="COX2_CUA"/>
    <property type="match status" value="1"/>
</dbReference>
<dbReference type="InterPro" id="IPR036909">
    <property type="entry name" value="Cyt_c-like_dom_sf"/>
</dbReference>
<evidence type="ECO:0000259" key="21">
    <source>
        <dbReference type="PROSITE" id="PS50999"/>
    </source>
</evidence>
<dbReference type="SUPFAM" id="SSF81464">
    <property type="entry name" value="Cytochrome c oxidase subunit II-like, transmembrane region"/>
    <property type="match status" value="1"/>
</dbReference>
<evidence type="ECO:0000256" key="14">
    <source>
        <dbReference type="ARBA" id="ARBA00024688"/>
    </source>
</evidence>
<dbReference type="InterPro" id="IPR008972">
    <property type="entry name" value="Cupredoxin"/>
</dbReference>
<dbReference type="Pfam" id="PF13442">
    <property type="entry name" value="Cytochrome_CBB3"/>
    <property type="match status" value="1"/>
</dbReference>
<dbReference type="InterPro" id="IPR014222">
    <property type="entry name" value="Cyt_c_oxidase_su2"/>
</dbReference>
<reference evidence="23" key="1">
    <citation type="submission" date="2023-09" db="EMBL/GenBank/DDBJ databases">
        <title>Genomes of two closely related lineages of the louse Polyplax serrata with different host specificities.</title>
        <authorList>
            <person name="Martinu J."/>
            <person name="Tarabai H."/>
            <person name="Stefka J."/>
            <person name="Hypsa V."/>
        </authorList>
    </citation>
    <scope>NUCLEOTIDE SEQUENCE [LARGE SCALE GENOMIC DNA]</scope>
    <source>
        <strain evidence="23">98ZLc_SE</strain>
    </source>
</reference>
<dbReference type="PROSITE" id="PS50999">
    <property type="entry name" value="COX2_TM"/>
    <property type="match status" value="1"/>
</dbReference>
<dbReference type="PANTHER" id="PTHR22888:SF9">
    <property type="entry name" value="CYTOCHROME C OXIDASE SUBUNIT 2"/>
    <property type="match status" value="1"/>
</dbReference>
<feature type="domain" description="Cytochrome oxidase subunit II transmembrane region profile" evidence="21">
    <location>
        <begin position="8"/>
        <end position="103"/>
    </location>
</feature>
<evidence type="ECO:0000259" key="22">
    <source>
        <dbReference type="PROSITE" id="PS51007"/>
    </source>
</evidence>
<evidence type="ECO:0000256" key="19">
    <source>
        <dbReference type="SAM" id="Phobius"/>
    </source>
</evidence>
<dbReference type="Gene3D" id="1.10.287.90">
    <property type="match status" value="1"/>
</dbReference>
<keyword evidence="3 17" id="KW-0813">Transport</keyword>
<dbReference type="RefSeq" id="WP_338515947.1">
    <property type="nucleotide sequence ID" value="NZ_CP135137.1"/>
</dbReference>
<keyword evidence="5 17" id="KW-0679">Respiratory chain</keyword>
<evidence type="ECO:0000256" key="10">
    <source>
        <dbReference type="ARBA" id="ARBA00022989"/>
    </source>
</evidence>
<comment type="cofactor">
    <cofactor evidence="18">
        <name>Cu cation</name>
        <dbReference type="ChEBI" id="CHEBI:23378"/>
    </cofactor>
    <text evidence="18">Binds a copper A center.</text>
</comment>
<dbReference type="NCBIfam" id="TIGR02866">
    <property type="entry name" value="CoxB"/>
    <property type="match status" value="1"/>
</dbReference>
<dbReference type="InterPro" id="IPR002429">
    <property type="entry name" value="CcO_II-like_C"/>
</dbReference>
<dbReference type="Gene3D" id="2.60.40.420">
    <property type="entry name" value="Cupredoxins - blue copper proteins"/>
    <property type="match status" value="1"/>
</dbReference>
<keyword evidence="6 17" id="KW-0812">Transmembrane</keyword>
<evidence type="ECO:0000313" key="24">
    <source>
        <dbReference type="Proteomes" id="UP001368618"/>
    </source>
</evidence>
<dbReference type="PRINTS" id="PR01166">
    <property type="entry name" value="CYCOXIDASEII"/>
</dbReference>
<evidence type="ECO:0000313" key="23">
    <source>
        <dbReference type="EMBL" id="WWR11346.1"/>
    </source>
</evidence>
<evidence type="ECO:0000256" key="6">
    <source>
        <dbReference type="ARBA" id="ARBA00022692"/>
    </source>
</evidence>
<dbReference type="Pfam" id="PF00116">
    <property type="entry name" value="COX2"/>
    <property type="match status" value="1"/>
</dbReference>
<evidence type="ECO:0000256" key="8">
    <source>
        <dbReference type="ARBA" id="ARBA00022967"/>
    </source>
</evidence>
<keyword evidence="10 19" id="KW-1133">Transmembrane helix</keyword>
<evidence type="ECO:0000256" key="11">
    <source>
        <dbReference type="ARBA" id="ARBA00023004"/>
    </source>
</evidence>
<comment type="similarity">
    <text evidence="2 17">Belongs to the cytochrome c oxidase subunit 2 family.</text>
</comment>